<proteinExistence type="predicted"/>
<evidence type="ECO:0000313" key="4">
    <source>
        <dbReference type="WBParaSite" id="PSU_v2.g7713.t1"/>
    </source>
</evidence>
<evidence type="ECO:0000313" key="3">
    <source>
        <dbReference type="Proteomes" id="UP000887577"/>
    </source>
</evidence>
<keyword evidence="3" id="KW-1185">Reference proteome</keyword>
<feature type="signal peptide" evidence="2">
    <location>
        <begin position="1"/>
        <end position="25"/>
    </location>
</feature>
<name>A0A914Z743_9BILA</name>
<evidence type="ECO:0000256" key="2">
    <source>
        <dbReference type="SAM" id="SignalP"/>
    </source>
</evidence>
<sequence length="254" mass="27953">MNCCCFKTFFVFLCFQLGFLDSILAAKLQRHENVSNDSFILNSNDAINEQLPSDNLLADGSVRAIADGNDIRLSGYGSINLTLTLETLQFEVCDICEGSSKVCFDTAKVHSKAACSEYSSYCKFEVKYEKDEQTRAERIYFNDIWVSKNDFVPRCLRPTMHWGEVVAVETSKFMSCDPKIDGVDKIIKLYVGIEPSCPIKVINAKIYVPEVSTKNSSSNSTSADESSAASAPVWAIVIMVLGGIAVIIIIGGFA</sequence>
<organism evidence="3 4">
    <name type="scientific">Panagrolaimus superbus</name>
    <dbReference type="NCBI Taxonomy" id="310955"/>
    <lineage>
        <taxon>Eukaryota</taxon>
        <taxon>Metazoa</taxon>
        <taxon>Ecdysozoa</taxon>
        <taxon>Nematoda</taxon>
        <taxon>Chromadorea</taxon>
        <taxon>Rhabditida</taxon>
        <taxon>Tylenchina</taxon>
        <taxon>Panagrolaimomorpha</taxon>
        <taxon>Panagrolaimoidea</taxon>
        <taxon>Panagrolaimidae</taxon>
        <taxon>Panagrolaimus</taxon>
    </lineage>
</organism>
<dbReference type="AlphaFoldDB" id="A0A914Z743"/>
<keyword evidence="2" id="KW-0732">Signal</keyword>
<evidence type="ECO:0000256" key="1">
    <source>
        <dbReference type="SAM" id="Phobius"/>
    </source>
</evidence>
<keyword evidence="1" id="KW-1133">Transmembrane helix</keyword>
<dbReference type="Proteomes" id="UP000887577">
    <property type="component" value="Unplaced"/>
</dbReference>
<accession>A0A914Z743</accession>
<feature type="chain" id="PRO_5037892530" evidence="2">
    <location>
        <begin position="26"/>
        <end position="254"/>
    </location>
</feature>
<keyword evidence="1" id="KW-0812">Transmembrane</keyword>
<dbReference type="WBParaSite" id="PSU_v2.g7713.t1">
    <property type="protein sequence ID" value="PSU_v2.g7713.t1"/>
    <property type="gene ID" value="PSU_v2.g7713"/>
</dbReference>
<reference evidence="4" key="1">
    <citation type="submission" date="2022-11" db="UniProtKB">
        <authorList>
            <consortium name="WormBaseParasite"/>
        </authorList>
    </citation>
    <scope>IDENTIFICATION</scope>
</reference>
<keyword evidence="1" id="KW-0472">Membrane</keyword>
<protein>
    <submittedName>
        <fullName evidence="4">Uncharacterized protein</fullName>
    </submittedName>
</protein>
<feature type="transmembrane region" description="Helical" evidence="1">
    <location>
        <begin position="233"/>
        <end position="253"/>
    </location>
</feature>